<protein>
    <submittedName>
        <fullName evidence="1">Uncharacterized protein</fullName>
    </submittedName>
</protein>
<reference evidence="1" key="2">
    <citation type="journal article" date="2022" name="Microbiol. Resour. Announc.">
        <title>Metagenome Sequencing to Explore Phylogenomics of Terrestrial Cyanobacteria.</title>
        <authorList>
            <person name="Ward R.D."/>
            <person name="Stajich J.E."/>
            <person name="Johansen J.R."/>
            <person name="Huntemann M."/>
            <person name="Clum A."/>
            <person name="Foster B."/>
            <person name="Foster B."/>
            <person name="Roux S."/>
            <person name="Palaniappan K."/>
            <person name="Varghese N."/>
            <person name="Mukherjee S."/>
            <person name="Reddy T.B.K."/>
            <person name="Daum C."/>
            <person name="Copeland A."/>
            <person name="Chen I.A."/>
            <person name="Ivanova N.N."/>
            <person name="Kyrpides N.C."/>
            <person name="Shapiro N."/>
            <person name="Eloe-Fadrosh E.A."/>
            <person name="Pietrasiak N."/>
        </authorList>
    </citation>
    <scope>NUCLEOTIDE SEQUENCE</scope>
    <source>
        <strain evidence="1">CPER-KK1</strain>
    </source>
</reference>
<organism evidence="1 2">
    <name type="scientific">Symplocastrum torsivum CPER-KK1</name>
    <dbReference type="NCBI Taxonomy" id="450513"/>
    <lineage>
        <taxon>Bacteria</taxon>
        <taxon>Bacillati</taxon>
        <taxon>Cyanobacteriota</taxon>
        <taxon>Cyanophyceae</taxon>
        <taxon>Oscillatoriophycideae</taxon>
        <taxon>Oscillatoriales</taxon>
        <taxon>Microcoleaceae</taxon>
        <taxon>Symplocastrum</taxon>
    </lineage>
</organism>
<dbReference type="Proteomes" id="UP000753908">
    <property type="component" value="Unassembled WGS sequence"/>
</dbReference>
<evidence type="ECO:0000313" key="1">
    <source>
        <dbReference type="EMBL" id="MBW4549015.1"/>
    </source>
</evidence>
<name>A0A951UD77_9CYAN</name>
<reference evidence="1" key="1">
    <citation type="submission" date="2021-05" db="EMBL/GenBank/DDBJ databases">
        <authorList>
            <person name="Pietrasiak N."/>
            <person name="Ward R."/>
            <person name="Stajich J.E."/>
            <person name="Kurbessoian T."/>
        </authorList>
    </citation>
    <scope>NUCLEOTIDE SEQUENCE</scope>
    <source>
        <strain evidence="1">CPER-KK1</strain>
    </source>
</reference>
<proteinExistence type="predicted"/>
<comment type="caution">
    <text evidence="1">The sequence shown here is derived from an EMBL/GenBank/DDBJ whole genome shotgun (WGS) entry which is preliminary data.</text>
</comment>
<evidence type="ECO:0000313" key="2">
    <source>
        <dbReference type="Proteomes" id="UP000753908"/>
    </source>
</evidence>
<gene>
    <name evidence="1" type="ORF">KME25_32120</name>
</gene>
<accession>A0A951UD77</accession>
<dbReference type="EMBL" id="JAHHIF010000079">
    <property type="protein sequence ID" value="MBW4549015.1"/>
    <property type="molecule type" value="Genomic_DNA"/>
</dbReference>
<sequence>MPNLITVTSNADSGTGSRKEAIAPTQLKYTIGFAFSHARPIVTLTSDAIILVTV</sequence>
<dbReference type="AlphaFoldDB" id="A0A951UD77"/>